<keyword evidence="3" id="KW-1185">Reference proteome</keyword>
<comment type="caution">
    <text evidence="2">The sequence shown here is derived from an EMBL/GenBank/DDBJ whole genome shotgun (WGS) entry which is preliminary data.</text>
</comment>
<proteinExistence type="predicted"/>
<reference evidence="2" key="1">
    <citation type="submission" date="2016-01" db="EMBL/GenBank/DDBJ databases">
        <authorList>
            <person name="Peeters C."/>
        </authorList>
    </citation>
    <scope>NUCLEOTIDE SEQUENCE [LARGE SCALE GENOMIC DNA]</scope>
    <source>
        <strain evidence="2">LMG 22934</strain>
    </source>
</reference>
<sequence>MTTRLPIVALSALLLAITTGCTSAYKNAGVCKQKMIATYPDSEPPLSFDRTGVAHKGSRVVVEATYGATVKSLETKPVKNGEIKTVKATRVKLPAAVECTFRGETLDTFRWLAPEKFARVYDAVPEGGQE</sequence>
<dbReference type="EMBL" id="FCNW02000011">
    <property type="protein sequence ID" value="SAL36979.1"/>
    <property type="molecule type" value="Genomic_DNA"/>
</dbReference>
<evidence type="ECO:0000256" key="1">
    <source>
        <dbReference type="SAM" id="SignalP"/>
    </source>
</evidence>
<feature type="signal peptide" evidence="1">
    <location>
        <begin position="1"/>
        <end position="24"/>
    </location>
</feature>
<dbReference type="AlphaFoldDB" id="A0A158GZF8"/>
<keyword evidence="1" id="KW-0732">Signal</keyword>
<evidence type="ECO:0008006" key="4">
    <source>
        <dbReference type="Google" id="ProtNLM"/>
    </source>
</evidence>
<evidence type="ECO:0000313" key="3">
    <source>
        <dbReference type="Proteomes" id="UP000054977"/>
    </source>
</evidence>
<evidence type="ECO:0000313" key="2">
    <source>
        <dbReference type="EMBL" id="SAL36979.1"/>
    </source>
</evidence>
<feature type="chain" id="PRO_5011112426" description="Lipoprotein" evidence="1">
    <location>
        <begin position="25"/>
        <end position="130"/>
    </location>
</feature>
<dbReference type="Proteomes" id="UP000054977">
    <property type="component" value="Unassembled WGS sequence"/>
</dbReference>
<dbReference type="RefSeq" id="WP_087667609.1">
    <property type="nucleotide sequence ID" value="NZ_FCNW02000011.1"/>
</dbReference>
<dbReference type="PROSITE" id="PS51257">
    <property type="entry name" value="PROKAR_LIPOPROTEIN"/>
    <property type="match status" value="1"/>
</dbReference>
<accession>A0A158GZF8</accession>
<protein>
    <recommendedName>
        <fullName evidence="4">Lipoprotein</fullName>
    </recommendedName>
</protein>
<gene>
    <name evidence="2" type="ORF">AWB65_02684</name>
</gene>
<organism evidence="2 3">
    <name type="scientific">Caballeronia humi</name>
    <dbReference type="NCBI Taxonomy" id="326474"/>
    <lineage>
        <taxon>Bacteria</taxon>
        <taxon>Pseudomonadati</taxon>
        <taxon>Pseudomonadota</taxon>
        <taxon>Betaproteobacteria</taxon>
        <taxon>Burkholderiales</taxon>
        <taxon>Burkholderiaceae</taxon>
        <taxon>Caballeronia</taxon>
    </lineage>
</organism>
<dbReference type="OrthoDB" id="9114274at2"/>
<name>A0A158GZF8_9BURK</name>